<evidence type="ECO:0000259" key="1">
    <source>
        <dbReference type="Pfam" id="PF03184"/>
    </source>
</evidence>
<reference evidence="2" key="1">
    <citation type="journal article" date="2020" name="Stud. Mycol.">
        <title>101 Dothideomycetes genomes: a test case for predicting lifestyles and emergence of pathogens.</title>
        <authorList>
            <person name="Haridas S."/>
            <person name="Albert R."/>
            <person name="Binder M."/>
            <person name="Bloem J."/>
            <person name="Labutti K."/>
            <person name="Salamov A."/>
            <person name="Andreopoulos B."/>
            <person name="Baker S."/>
            <person name="Barry K."/>
            <person name="Bills G."/>
            <person name="Bluhm B."/>
            <person name="Cannon C."/>
            <person name="Castanera R."/>
            <person name="Culley D."/>
            <person name="Daum C."/>
            <person name="Ezra D."/>
            <person name="Gonzalez J."/>
            <person name="Henrissat B."/>
            <person name="Kuo A."/>
            <person name="Liang C."/>
            <person name="Lipzen A."/>
            <person name="Lutzoni F."/>
            <person name="Magnuson J."/>
            <person name="Mondo S."/>
            <person name="Nolan M."/>
            <person name="Ohm R."/>
            <person name="Pangilinan J."/>
            <person name="Park H.-J."/>
            <person name="Ramirez L."/>
            <person name="Alfaro M."/>
            <person name="Sun H."/>
            <person name="Tritt A."/>
            <person name="Yoshinaga Y."/>
            <person name="Zwiers L.-H."/>
            <person name="Turgeon B."/>
            <person name="Goodwin S."/>
            <person name="Spatafora J."/>
            <person name="Crous P."/>
            <person name="Grigoriev I."/>
        </authorList>
    </citation>
    <scope>NUCLEOTIDE SEQUENCE</scope>
    <source>
        <strain evidence="2">CBS 123094</strain>
    </source>
</reference>
<feature type="domain" description="DDE-1" evidence="1">
    <location>
        <begin position="31"/>
        <end position="91"/>
    </location>
</feature>
<proteinExistence type="predicted"/>
<gene>
    <name evidence="2" type="ORF">P154DRAFT_551899</name>
</gene>
<dbReference type="Proteomes" id="UP000799779">
    <property type="component" value="Unassembled WGS sequence"/>
</dbReference>
<dbReference type="GO" id="GO:0003676">
    <property type="term" value="F:nucleic acid binding"/>
    <property type="evidence" value="ECO:0007669"/>
    <property type="project" value="InterPro"/>
</dbReference>
<dbReference type="AlphaFoldDB" id="A0A6A5WWY4"/>
<name>A0A6A5WWY4_9PLEO</name>
<dbReference type="OrthoDB" id="4357141at2759"/>
<dbReference type="EMBL" id="ML977566">
    <property type="protein sequence ID" value="KAF2004661.1"/>
    <property type="molecule type" value="Genomic_DNA"/>
</dbReference>
<evidence type="ECO:0000313" key="2">
    <source>
        <dbReference type="EMBL" id="KAF2004661.1"/>
    </source>
</evidence>
<keyword evidence="3" id="KW-1185">Reference proteome</keyword>
<sequence length="272" mass="30558">MRKYRGARVKRTTIIAVECISGDGSSQFKPRVLIYDGFSSHETLEIIEYCLENNIKPCRLPPHTSHKLQPCDVAVFAPLKAVYRDEVERLDRGGVNAIGKEHFTSLYSRARNRVLRSMPKPPPAPNLISANEVEVVPHPQDSIQSPLTPVTLVTTQGLASLQNIIINQADHSLDARRKCSLQKNVEKLSKAAHLVFSKGILQRDQIRFPMKTNDEAKVRQSTRVDILGEAKVMGFNELEEARAKRAEKDATKAEIKVKCRRKRKGTAKGRIC</sequence>
<protein>
    <submittedName>
        <fullName evidence="2">DDE-domain-containing protein</fullName>
    </submittedName>
</protein>
<dbReference type="Pfam" id="PF03184">
    <property type="entry name" value="DDE_1"/>
    <property type="match status" value="1"/>
</dbReference>
<evidence type="ECO:0000313" key="3">
    <source>
        <dbReference type="Proteomes" id="UP000799779"/>
    </source>
</evidence>
<dbReference type="InterPro" id="IPR004875">
    <property type="entry name" value="DDE_SF_endonuclease_dom"/>
</dbReference>
<accession>A0A6A5WWY4</accession>
<organism evidence="2 3">
    <name type="scientific">Amniculicola lignicola CBS 123094</name>
    <dbReference type="NCBI Taxonomy" id="1392246"/>
    <lineage>
        <taxon>Eukaryota</taxon>
        <taxon>Fungi</taxon>
        <taxon>Dikarya</taxon>
        <taxon>Ascomycota</taxon>
        <taxon>Pezizomycotina</taxon>
        <taxon>Dothideomycetes</taxon>
        <taxon>Pleosporomycetidae</taxon>
        <taxon>Pleosporales</taxon>
        <taxon>Amniculicolaceae</taxon>
        <taxon>Amniculicola</taxon>
    </lineage>
</organism>